<dbReference type="GO" id="GO:0043565">
    <property type="term" value="F:sequence-specific DNA binding"/>
    <property type="evidence" value="ECO:0007669"/>
    <property type="project" value="InterPro"/>
</dbReference>
<organism evidence="1 2">
    <name type="scientific">Paracoccus liaowanqingii</name>
    <dbReference type="NCBI Taxonomy" id="2560053"/>
    <lineage>
        <taxon>Bacteria</taxon>
        <taxon>Pseudomonadati</taxon>
        <taxon>Pseudomonadota</taxon>
        <taxon>Alphaproteobacteria</taxon>
        <taxon>Rhodobacterales</taxon>
        <taxon>Paracoccaceae</taxon>
        <taxon>Paracoccus</taxon>
    </lineage>
</organism>
<sequence>MATGRRRRWTDARKVRFVEESYTAPRMAAATARRYEIFRSLLTRWRRDARLLQRLAKTPSSEWFGLRDLEPDGDDDDRRETGTD</sequence>
<dbReference type="InterPro" id="IPR002514">
    <property type="entry name" value="Transposase_8"/>
</dbReference>
<accession>A0A4Z1CQA2</accession>
<dbReference type="GO" id="GO:0004803">
    <property type="term" value="F:transposase activity"/>
    <property type="evidence" value="ECO:0007669"/>
    <property type="project" value="InterPro"/>
</dbReference>
<dbReference type="InterPro" id="IPR010921">
    <property type="entry name" value="Trp_repressor/repl_initiator"/>
</dbReference>
<name>A0A4Z1CQA2_9RHOB</name>
<protein>
    <recommendedName>
        <fullName evidence="3">Transposase</fullName>
    </recommendedName>
</protein>
<dbReference type="AlphaFoldDB" id="A0A4Z1CQA2"/>
<dbReference type="RefSeq" id="WP_135816830.1">
    <property type="nucleotide sequence ID" value="NZ_SRPG01000038.1"/>
</dbReference>
<dbReference type="GO" id="GO:0006313">
    <property type="term" value="P:DNA transposition"/>
    <property type="evidence" value="ECO:0007669"/>
    <property type="project" value="InterPro"/>
</dbReference>
<evidence type="ECO:0000313" key="1">
    <source>
        <dbReference type="EMBL" id="TGN67180.1"/>
    </source>
</evidence>
<dbReference type="OrthoDB" id="9800877at2"/>
<dbReference type="Pfam" id="PF01527">
    <property type="entry name" value="HTH_Tnp_1"/>
    <property type="match status" value="1"/>
</dbReference>
<comment type="caution">
    <text evidence="1">The sequence shown here is derived from an EMBL/GenBank/DDBJ whole genome shotgun (WGS) entry which is preliminary data.</text>
</comment>
<proteinExistence type="predicted"/>
<reference evidence="1 2" key="1">
    <citation type="submission" date="2019-03" db="EMBL/GenBank/DDBJ databases">
        <authorList>
            <person name="Li J."/>
        </authorList>
    </citation>
    <scope>NUCLEOTIDE SEQUENCE [LARGE SCALE GENOMIC DNA]</scope>
    <source>
        <strain evidence="1 2">3058</strain>
    </source>
</reference>
<keyword evidence="2" id="KW-1185">Reference proteome</keyword>
<dbReference type="EMBL" id="SRPG01000038">
    <property type="protein sequence ID" value="TGN67180.1"/>
    <property type="molecule type" value="Genomic_DNA"/>
</dbReference>
<evidence type="ECO:0008006" key="3">
    <source>
        <dbReference type="Google" id="ProtNLM"/>
    </source>
</evidence>
<evidence type="ECO:0000313" key="2">
    <source>
        <dbReference type="Proteomes" id="UP000297972"/>
    </source>
</evidence>
<gene>
    <name evidence="1" type="ORF">E4L95_05920</name>
</gene>
<dbReference type="Proteomes" id="UP000297972">
    <property type="component" value="Unassembled WGS sequence"/>
</dbReference>
<dbReference type="SUPFAM" id="SSF48295">
    <property type="entry name" value="TrpR-like"/>
    <property type="match status" value="1"/>
</dbReference>